<dbReference type="GO" id="GO:0006400">
    <property type="term" value="P:tRNA modification"/>
    <property type="evidence" value="ECO:0007669"/>
    <property type="project" value="UniProtKB-UniRule"/>
</dbReference>
<dbReference type="SUPFAM" id="SSF52402">
    <property type="entry name" value="Adenine nucleotide alpha hydrolases-like"/>
    <property type="match status" value="1"/>
</dbReference>
<keyword evidence="4 8" id="KW-0819">tRNA processing</keyword>
<dbReference type="EMBL" id="CP018889">
    <property type="protein sequence ID" value="QGX04117.1"/>
    <property type="molecule type" value="Genomic_DNA"/>
</dbReference>
<comment type="subcellular location">
    <subcellularLocation>
        <location evidence="1 8">Cytoplasm</location>
    </subcellularLocation>
</comment>
<dbReference type="GO" id="GO:0005737">
    <property type="term" value="C:cytoplasm"/>
    <property type="evidence" value="ECO:0007669"/>
    <property type="project" value="UniProtKB-SubCell"/>
</dbReference>
<feature type="binding site" evidence="8">
    <location>
        <begin position="27"/>
        <end position="32"/>
    </location>
    <ligand>
        <name>ATP</name>
        <dbReference type="ChEBI" id="CHEBI:30616"/>
    </ligand>
</feature>
<keyword evidence="6 8" id="KW-0067">ATP-binding</keyword>
<dbReference type="InterPro" id="IPR012796">
    <property type="entry name" value="Lysidine-tRNA-synth_C"/>
</dbReference>
<evidence type="ECO:0000256" key="8">
    <source>
        <dbReference type="HAMAP-Rule" id="MF_01161"/>
    </source>
</evidence>
<evidence type="ECO:0000313" key="10">
    <source>
        <dbReference type="EMBL" id="QGX04117.1"/>
    </source>
</evidence>
<accession>A0A650GRM9</accession>
<dbReference type="OrthoDB" id="9807403at2"/>
<evidence type="ECO:0000259" key="9">
    <source>
        <dbReference type="SMART" id="SM00977"/>
    </source>
</evidence>
<evidence type="ECO:0000256" key="7">
    <source>
        <dbReference type="ARBA" id="ARBA00048539"/>
    </source>
</evidence>
<evidence type="ECO:0000313" key="11">
    <source>
        <dbReference type="Proteomes" id="UP000234271"/>
    </source>
</evidence>
<dbReference type="InterPro" id="IPR012094">
    <property type="entry name" value="tRNA_Ile_lys_synt"/>
</dbReference>
<dbReference type="PANTHER" id="PTHR43033:SF1">
    <property type="entry name" value="TRNA(ILE)-LYSIDINE SYNTHASE-RELATED"/>
    <property type="match status" value="1"/>
</dbReference>
<evidence type="ECO:0000256" key="6">
    <source>
        <dbReference type="ARBA" id="ARBA00022840"/>
    </source>
</evidence>
<dbReference type="InterPro" id="IPR011063">
    <property type="entry name" value="TilS/TtcA_N"/>
</dbReference>
<dbReference type="InterPro" id="IPR012795">
    <property type="entry name" value="tRNA_Ile_lys_synt_N"/>
</dbReference>
<comment type="domain">
    <text evidence="8">The N-terminal region contains the highly conserved SGGXDS motif, predicted to be a P-loop motif involved in ATP binding.</text>
</comment>
<keyword evidence="2 8" id="KW-0963">Cytoplasm</keyword>
<dbReference type="Pfam" id="PF01171">
    <property type="entry name" value="ATP_bind_3"/>
    <property type="match status" value="1"/>
</dbReference>
<dbReference type="NCBIfam" id="TIGR02433">
    <property type="entry name" value="lysidine_TilS_C"/>
    <property type="match status" value="1"/>
</dbReference>
<keyword evidence="3 8" id="KW-0436">Ligase</keyword>
<dbReference type="HAMAP" id="MF_01161">
    <property type="entry name" value="tRNA_Ile_lys_synt"/>
    <property type="match status" value="1"/>
</dbReference>
<comment type="catalytic activity">
    <reaction evidence="7 8">
        <text>cytidine(34) in tRNA(Ile2) + L-lysine + ATP = lysidine(34) in tRNA(Ile2) + AMP + diphosphate + H(+)</text>
        <dbReference type="Rhea" id="RHEA:43744"/>
        <dbReference type="Rhea" id="RHEA-COMP:10625"/>
        <dbReference type="Rhea" id="RHEA-COMP:10670"/>
        <dbReference type="ChEBI" id="CHEBI:15378"/>
        <dbReference type="ChEBI" id="CHEBI:30616"/>
        <dbReference type="ChEBI" id="CHEBI:32551"/>
        <dbReference type="ChEBI" id="CHEBI:33019"/>
        <dbReference type="ChEBI" id="CHEBI:82748"/>
        <dbReference type="ChEBI" id="CHEBI:83665"/>
        <dbReference type="ChEBI" id="CHEBI:456215"/>
        <dbReference type="EC" id="6.3.4.19"/>
    </reaction>
</comment>
<dbReference type="NCBIfam" id="TIGR02432">
    <property type="entry name" value="lysidine_TilS_N"/>
    <property type="match status" value="1"/>
</dbReference>
<dbReference type="EC" id="6.3.4.19" evidence="8"/>
<name>A0A650GRM9_9GAMM</name>
<comment type="similarity">
    <text evidence="8">Belongs to the tRNA(Ile)-lysidine synthase family.</text>
</comment>
<dbReference type="PANTHER" id="PTHR43033">
    <property type="entry name" value="TRNA(ILE)-LYSIDINE SYNTHASE-RELATED"/>
    <property type="match status" value="1"/>
</dbReference>
<dbReference type="InterPro" id="IPR015262">
    <property type="entry name" value="tRNA_Ile_lys_synt_subst-bd"/>
</dbReference>
<gene>
    <name evidence="8 10" type="primary">tilS</name>
    <name evidence="10" type="ORF">BLE401_09775</name>
</gene>
<protein>
    <recommendedName>
        <fullName evidence="8">tRNA(Ile)-lysidine synthase</fullName>
        <ecNumber evidence="8">6.3.4.19</ecNumber>
    </recommendedName>
    <alternativeName>
        <fullName evidence="8">tRNA(Ile)-2-lysyl-cytidine synthase</fullName>
    </alternativeName>
    <alternativeName>
        <fullName evidence="8">tRNA(Ile)-lysidine synthetase</fullName>
    </alternativeName>
</protein>
<dbReference type="SUPFAM" id="SSF82829">
    <property type="entry name" value="MesJ substrate recognition domain-like"/>
    <property type="match status" value="1"/>
</dbReference>
<evidence type="ECO:0000256" key="2">
    <source>
        <dbReference type="ARBA" id="ARBA00022490"/>
    </source>
</evidence>
<organism evidence="10 11">
    <name type="scientific">Beggiatoa leptomitoformis</name>
    <dbReference type="NCBI Taxonomy" id="288004"/>
    <lineage>
        <taxon>Bacteria</taxon>
        <taxon>Pseudomonadati</taxon>
        <taxon>Pseudomonadota</taxon>
        <taxon>Gammaproteobacteria</taxon>
        <taxon>Thiotrichales</taxon>
        <taxon>Thiotrichaceae</taxon>
        <taxon>Beggiatoa</taxon>
    </lineage>
</organism>
<dbReference type="Gene3D" id="3.40.50.620">
    <property type="entry name" value="HUPs"/>
    <property type="match status" value="1"/>
</dbReference>
<dbReference type="Pfam" id="PF11734">
    <property type="entry name" value="TilS_C"/>
    <property type="match status" value="1"/>
</dbReference>
<sequence length="434" mass="48843">MTDPFLARLSARLQTYRAVPCWWVAYSGGLDSSVLLQALACLRTEFPQVTIRAIHIHHGLNPAATDWVQHCQSVCQTLAIECVVRYVNVQVPAGESLEACAREARYRAFTDILSTDEVLLTAQHADDQAETVLLQLLRGAGTTGLAAMPMQSHFAQGYLYRPLLDVTRATLEQWAKQQKLTWVNDSSNDDTRFTRNFLRHDIIPRLQQRWTSINQTLCRVAQHQAEADALLQELAIQDLQTCKRHEKNQLTIPSLIQLSPARQRNVLRYWLQQLDFSLPSTAQLAQITDKLLTAKTDAQPLIRWQGVEIRRYQAVLYALSPLPPVPTAYQAIWQPPTTLSLPLGKLTATATLGQGIKQTAALTIRLRQGGESCYLRGLHREVKTLLQAEHIPAWLRPFFPLIYVGETLAAIPMIAVCDGFQAQTGEKGWNIAWQ</sequence>
<proteinExistence type="inferred from homology"/>
<dbReference type="Gene3D" id="1.20.59.20">
    <property type="match status" value="1"/>
</dbReference>
<keyword evidence="11" id="KW-1185">Reference proteome</keyword>
<dbReference type="CDD" id="cd01992">
    <property type="entry name" value="TilS_N"/>
    <property type="match status" value="1"/>
</dbReference>
<evidence type="ECO:0000256" key="4">
    <source>
        <dbReference type="ARBA" id="ARBA00022694"/>
    </source>
</evidence>
<dbReference type="InterPro" id="IPR014729">
    <property type="entry name" value="Rossmann-like_a/b/a_fold"/>
</dbReference>
<reference evidence="11" key="1">
    <citation type="submission" date="2016-12" db="EMBL/GenBank/DDBJ databases">
        <title>Complete Genome Sequence of Beggiatoa leptomitiformis D-401.</title>
        <authorList>
            <person name="Fomenkov A."/>
            <person name="Vincze T."/>
            <person name="Grabovich M."/>
            <person name="Anton B.P."/>
            <person name="Dubinina G."/>
            <person name="Orlova M."/>
            <person name="Belousova E."/>
            <person name="Roberts R.J."/>
        </authorList>
    </citation>
    <scope>NUCLEOTIDE SEQUENCE [LARGE SCALE GENOMIC DNA]</scope>
    <source>
        <strain evidence="11">D-401</strain>
    </source>
</reference>
<keyword evidence="5 8" id="KW-0547">Nucleotide-binding</keyword>
<evidence type="ECO:0000256" key="3">
    <source>
        <dbReference type="ARBA" id="ARBA00022598"/>
    </source>
</evidence>
<dbReference type="RefSeq" id="WP_062154000.1">
    <property type="nucleotide sequence ID" value="NZ_CP012373.2"/>
</dbReference>
<evidence type="ECO:0000256" key="5">
    <source>
        <dbReference type="ARBA" id="ARBA00022741"/>
    </source>
</evidence>
<dbReference type="Pfam" id="PF09179">
    <property type="entry name" value="TilS"/>
    <property type="match status" value="1"/>
</dbReference>
<dbReference type="SUPFAM" id="SSF56037">
    <property type="entry name" value="PheT/TilS domain"/>
    <property type="match status" value="1"/>
</dbReference>
<dbReference type="GO" id="GO:0032267">
    <property type="term" value="F:tRNA(Ile)-lysidine synthase activity"/>
    <property type="evidence" value="ECO:0007669"/>
    <property type="project" value="UniProtKB-EC"/>
</dbReference>
<comment type="function">
    <text evidence="8">Ligates lysine onto the cytidine present at position 34 of the AUA codon-specific tRNA(Ile) that contains the anticodon CAU, in an ATP-dependent manner. Cytidine is converted to lysidine, thus changing the amino acid specificity of the tRNA from methionine to isoleucine.</text>
</comment>
<dbReference type="SMART" id="SM00977">
    <property type="entry name" value="TilS_C"/>
    <property type="match status" value="1"/>
</dbReference>
<dbReference type="Proteomes" id="UP000234271">
    <property type="component" value="Chromosome"/>
</dbReference>
<feature type="domain" description="Lysidine-tRNA(Ile) synthetase C-terminal" evidence="9">
    <location>
        <begin position="362"/>
        <end position="433"/>
    </location>
</feature>
<evidence type="ECO:0000256" key="1">
    <source>
        <dbReference type="ARBA" id="ARBA00004496"/>
    </source>
</evidence>
<dbReference type="KEGG" id="blep:AL038_14485"/>
<dbReference type="GO" id="GO:0005524">
    <property type="term" value="F:ATP binding"/>
    <property type="evidence" value="ECO:0007669"/>
    <property type="project" value="UniProtKB-UniRule"/>
</dbReference>
<dbReference type="AlphaFoldDB" id="A0A650GRM9"/>